<dbReference type="PIRSF" id="PIRSF035859">
    <property type="entry name" value="ABC_tp_sb"/>
    <property type="match status" value="1"/>
</dbReference>
<keyword evidence="11" id="KW-1185">Reference proteome</keyword>
<evidence type="ECO:0000256" key="9">
    <source>
        <dbReference type="SAM" id="SignalP"/>
    </source>
</evidence>
<proteinExistence type="inferred from homology"/>
<accession>A0A1M5BFI5</accession>
<gene>
    <name evidence="10" type="ORF">SAMN02745148_02557</name>
</gene>
<evidence type="ECO:0000313" key="11">
    <source>
        <dbReference type="Proteomes" id="UP000184346"/>
    </source>
</evidence>
<sequence length="580" mass="64901">MSSIHHTPRLTRIAMAMSLVGWIAAPSPVFADQYQDAAKRWIEQEFSTSTLTPEEQMKEMQWFIDAAESLRGKEINVASETLTTHQYEADVLARAFTEITGIEVNHDLIQEGDVIEKLQTQMQSGRNIYDGYVNDSDLIGTHSRYGKVVPISEMIEGDGAEFTSPTLDLDDFIGLSFTTGPDGKVYQLPDQQFANLYWFRADWFDDPDIKQQFEEKYGYALGVPVNWSAYEDIADFFTNDVKEIDGTRVYGHMDYGKKDPSLGWRFTDAWFSMAGAGDKGIPNGLPVDEWGIRVEECHPVGSMVARGGAANGPAAVFATQKYVDWLKAYAPPAAQGMTFSEAGPVPAQGNIAQQIFWYTAFTADMTKEGLAVVNEDGTPKWRMAPSPVGPYWEDGMKKGYQDVGAWTFFDSTPQENRLAAWLYAQFVTSKTVSLKKTLVGLTPIRESDIQSEAMTEAAPRLGGLVEFYRSPARLQWSPTGTNVPDYPKLAQLWWQYVSRAASGESSAQEALDGLAEAQDRILERLERAKVQEECGPRLNEKRDPQYWLDQPGAPKPKLDNEKPQGKTVPYDELVKSWQEG</sequence>
<reference evidence="10 11" key="1">
    <citation type="submission" date="2016-11" db="EMBL/GenBank/DDBJ databases">
        <authorList>
            <person name="Jaros S."/>
            <person name="Januszkiewicz K."/>
            <person name="Wedrychowicz H."/>
        </authorList>
    </citation>
    <scope>NUCLEOTIDE SEQUENCE [LARGE SCALE GENOMIC DNA]</scope>
    <source>
        <strain evidence="10 11">DSM 19980</strain>
    </source>
</reference>
<dbReference type="STRING" id="1121942.SAMN02745148_02557"/>
<feature type="chain" id="PRO_5013336364" evidence="9">
    <location>
        <begin position="32"/>
        <end position="580"/>
    </location>
</feature>
<keyword evidence="4 9" id="KW-0732">Signal</keyword>
<evidence type="ECO:0000313" key="10">
    <source>
        <dbReference type="EMBL" id="SHF41208.1"/>
    </source>
</evidence>
<feature type="region of interest" description="Disordered" evidence="8">
    <location>
        <begin position="532"/>
        <end position="580"/>
    </location>
</feature>
<comment type="similarity">
    <text evidence="2">Belongs to the bacterial solute-binding protein 1 family.</text>
</comment>
<feature type="signal peptide" evidence="9">
    <location>
        <begin position="1"/>
        <end position="31"/>
    </location>
</feature>
<keyword evidence="3" id="KW-1003">Cell membrane</keyword>
<organism evidence="10 11">
    <name type="scientific">Modicisalibacter ilicicola DSM 19980</name>
    <dbReference type="NCBI Taxonomy" id="1121942"/>
    <lineage>
        <taxon>Bacteria</taxon>
        <taxon>Pseudomonadati</taxon>
        <taxon>Pseudomonadota</taxon>
        <taxon>Gammaproteobacteria</taxon>
        <taxon>Oceanospirillales</taxon>
        <taxon>Halomonadaceae</taxon>
        <taxon>Modicisalibacter</taxon>
    </lineage>
</organism>
<name>A0A1M5BFI5_9GAMM</name>
<dbReference type="InterPro" id="IPR014597">
    <property type="entry name" value="ABC_tp_sb"/>
</dbReference>
<feature type="compositionally biased region" description="Basic and acidic residues" evidence="8">
    <location>
        <begin position="532"/>
        <end position="544"/>
    </location>
</feature>
<dbReference type="AlphaFoldDB" id="A0A1M5BFI5"/>
<evidence type="ECO:0000256" key="7">
    <source>
        <dbReference type="ARBA" id="ARBA00023288"/>
    </source>
</evidence>
<keyword evidence="7" id="KW-0449">Lipoprotein</keyword>
<dbReference type="EMBL" id="FQUJ01000011">
    <property type="protein sequence ID" value="SHF41208.1"/>
    <property type="molecule type" value="Genomic_DNA"/>
</dbReference>
<dbReference type="PANTHER" id="PTHR43649">
    <property type="entry name" value="ARABINOSE-BINDING PROTEIN-RELATED"/>
    <property type="match status" value="1"/>
</dbReference>
<comment type="subcellular location">
    <subcellularLocation>
        <location evidence="1">Periplasm</location>
    </subcellularLocation>
</comment>
<evidence type="ECO:0000256" key="8">
    <source>
        <dbReference type="SAM" id="MobiDB-lite"/>
    </source>
</evidence>
<dbReference type="Gene3D" id="3.40.190.10">
    <property type="entry name" value="Periplasmic binding protein-like II"/>
    <property type="match status" value="2"/>
</dbReference>
<protein>
    <submittedName>
        <fullName evidence="10">Carbohydrate ABC transporter substrate-binding protein, CUT1 family (TC 3.A.1.1.-)</fullName>
    </submittedName>
</protein>
<evidence type="ECO:0000256" key="2">
    <source>
        <dbReference type="ARBA" id="ARBA00008520"/>
    </source>
</evidence>
<keyword evidence="5" id="KW-0472">Membrane</keyword>
<evidence type="ECO:0000256" key="4">
    <source>
        <dbReference type="ARBA" id="ARBA00022729"/>
    </source>
</evidence>
<dbReference type="GO" id="GO:0022857">
    <property type="term" value="F:transmembrane transporter activity"/>
    <property type="evidence" value="ECO:0007669"/>
    <property type="project" value="InterPro"/>
</dbReference>
<evidence type="ECO:0000256" key="5">
    <source>
        <dbReference type="ARBA" id="ARBA00023136"/>
    </source>
</evidence>
<dbReference type="Proteomes" id="UP000184346">
    <property type="component" value="Unassembled WGS sequence"/>
</dbReference>
<dbReference type="InterPro" id="IPR006059">
    <property type="entry name" value="SBP"/>
</dbReference>
<dbReference type="PANTHER" id="PTHR43649:SF33">
    <property type="entry name" value="POLYGALACTURONAN_RHAMNOGALACTURONAN-BINDING PROTEIN YTCQ"/>
    <property type="match status" value="1"/>
</dbReference>
<dbReference type="Pfam" id="PF01547">
    <property type="entry name" value="SBP_bac_1"/>
    <property type="match status" value="1"/>
</dbReference>
<dbReference type="SUPFAM" id="SSF53850">
    <property type="entry name" value="Periplasmic binding protein-like II"/>
    <property type="match status" value="1"/>
</dbReference>
<dbReference type="InterPro" id="IPR050490">
    <property type="entry name" value="Bact_solute-bd_prot1"/>
</dbReference>
<keyword evidence="6" id="KW-0564">Palmitate</keyword>
<dbReference type="GO" id="GO:0042597">
    <property type="term" value="C:periplasmic space"/>
    <property type="evidence" value="ECO:0007669"/>
    <property type="project" value="UniProtKB-SubCell"/>
</dbReference>
<evidence type="ECO:0000256" key="6">
    <source>
        <dbReference type="ARBA" id="ARBA00023139"/>
    </source>
</evidence>
<evidence type="ECO:0000256" key="1">
    <source>
        <dbReference type="ARBA" id="ARBA00004418"/>
    </source>
</evidence>
<evidence type="ECO:0000256" key="3">
    <source>
        <dbReference type="ARBA" id="ARBA00022475"/>
    </source>
</evidence>